<evidence type="ECO:0000256" key="1">
    <source>
        <dbReference type="SAM" id="MobiDB-lite"/>
    </source>
</evidence>
<dbReference type="AlphaFoldDB" id="A0A6M3IK43"/>
<organism evidence="2">
    <name type="scientific">viral metagenome</name>
    <dbReference type="NCBI Taxonomy" id="1070528"/>
    <lineage>
        <taxon>unclassified sequences</taxon>
        <taxon>metagenomes</taxon>
        <taxon>organismal metagenomes</taxon>
    </lineage>
</organism>
<sequence>MGRSKLPMELKKSRKDIQHDSDIKNKAHKQEYFVEYYKQNKEKILKYSKDYYQANKDKVSSRGKAYWKRHKKLVLDHYGSICACCGENRIEFLTIDHINGGGHRHRQELKRRGKNFLFWLIKNNFPDGYRVLCMNCNFSLGMFGYCPHKQERKT</sequence>
<protein>
    <submittedName>
        <fullName evidence="2">Uncharacterized protein</fullName>
    </submittedName>
</protein>
<gene>
    <name evidence="2" type="ORF">MM415B01538_0003</name>
</gene>
<proteinExistence type="predicted"/>
<dbReference type="EMBL" id="MT141298">
    <property type="protein sequence ID" value="QJA57896.1"/>
    <property type="molecule type" value="Genomic_DNA"/>
</dbReference>
<feature type="region of interest" description="Disordered" evidence="1">
    <location>
        <begin position="1"/>
        <end position="21"/>
    </location>
</feature>
<reference evidence="2" key="1">
    <citation type="submission" date="2020-03" db="EMBL/GenBank/DDBJ databases">
        <title>The deep terrestrial virosphere.</title>
        <authorList>
            <person name="Holmfeldt K."/>
            <person name="Nilsson E."/>
            <person name="Simone D."/>
            <person name="Lopez-Fernandez M."/>
            <person name="Wu X."/>
            <person name="de Brujin I."/>
            <person name="Lundin D."/>
            <person name="Andersson A."/>
            <person name="Bertilsson S."/>
            <person name="Dopson M."/>
        </authorList>
    </citation>
    <scope>NUCLEOTIDE SEQUENCE</scope>
    <source>
        <strain evidence="2">MM415B01538</strain>
    </source>
</reference>
<accession>A0A6M3IK43</accession>
<evidence type="ECO:0000313" key="2">
    <source>
        <dbReference type="EMBL" id="QJA57896.1"/>
    </source>
</evidence>
<name>A0A6M3IK43_9ZZZZ</name>